<name>A0A369UKE1_9GAMM</name>
<evidence type="ECO:0000313" key="2">
    <source>
        <dbReference type="Proteomes" id="UP000253782"/>
    </source>
</evidence>
<keyword evidence="2" id="KW-1185">Reference proteome</keyword>
<dbReference type="InterPro" id="IPR002816">
    <property type="entry name" value="TraB/PrgY/GumN_fam"/>
</dbReference>
<sequence>MTGNRAMLPARPSQSLRFLLAIGCGLLAWLPLRAQEGGADWGAAHGVLFRIHSPLPGRKDSLLFGTIHIGTSAELGLDLQRVRSAIETQRVLVNEVDGQTSWEPRYDRYRFLAEGQHLATLIGGTEFIELITLLPEYNGSQLNRFKPWVAMTLLEEGAEQAPPRSIDRIVEDMARLHSLRLVHLETLEDQLAALDCTPAADYAVVLRQRLADPKALREETERSLAFYRDGNLPAWLADIDAMHGLDEHAQKAERHARECLLEHRNARWLEELDPLLRQGGCFVAVGAIHLTGKDGLLAGLARRGFSVTTQPW</sequence>
<dbReference type="AlphaFoldDB" id="A0A369UKE1"/>
<dbReference type="Pfam" id="PF01963">
    <property type="entry name" value="TraB_PrgY_gumN"/>
    <property type="match status" value="1"/>
</dbReference>
<gene>
    <name evidence="1" type="ORF">DVJ77_18780</name>
</gene>
<protein>
    <submittedName>
        <fullName evidence="1">TraB/GumN family protein</fullName>
    </submittedName>
</protein>
<dbReference type="CDD" id="cd14789">
    <property type="entry name" value="Tiki"/>
    <property type="match status" value="1"/>
</dbReference>
<reference evidence="1 2" key="1">
    <citation type="submission" date="2018-07" db="EMBL/GenBank/DDBJ databases">
        <title>Dyella tabacisoli L4-6T, whole genome shotgun sequence.</title>
        <authorList>
            <person name="Zhou X.-K."/>
            <person name="Li W.-J."/>
            <person name="Duan Y.-Q."/>
        </authorList>
    </citation>
    <scope>NUCLEOTIDE SEQUENCE [LARGE SCALE GENOMIC DNA]</scope>
    <source>
        <strain evidence="1 2">L4-6</strain>
    </source>
</reference>
<accession>A0A369UKE1</accession>
<comment type="caution">
    <text evidence="1">The sequence shown here is derived from an EMBL/GenBank/DDBJ whole genome shotgun (WGS) entry which is preliminary data.</text>
</comment>
<dbReference type="InterPro" id="IPR047111">
    <property type="entry name" value="YbaP-like"/>
</dbReference>
<dbReference type="Proteomes" id="UP000253782">
    <property type="component" value="Unassembled WGS sequence"/>
</dbReference>
<dbReference type="RefSeq" id="WP_114847066.1">
    <property type="nucleotide sequence ID" value="NZ_JBHSPE010000010.1"/>
</dbReference>
<evidence type="ECO:0000313" key="1">
    <source>
        <dbReference type="EMBL" id="RDD80188.1"/>
    </source>
</evidence>
<organism evidence="1 2">
    <name type="scientific">Dyella tabacisoli</name>
    <dbReference type="NCBI Taxonomy" id="2282381"/>
    <lineage>
        <taxon>Bacteria</taxon>
        <taxon>Pseudomonadati</taxon>
        <taxon>Pseudomonadota</taxon>
        <taxon>Gammaproteobacteria</taxon>
        <taxon>Lysobacterales</taxon>
        <taxon>Rhodanobacteraceae</taxon>
        <taxon>Dyella</taxon>
    </lineage>
</organism>
<dbReference type="OrthoDB" id="357294at2"/>
<dbReference type="PANTHER" id="PTHR40590:SF1">
    <property type="entry name" value="CYTOPLASMIC PROTEIN"/>
    <property type="match status" value="1"/>
</dbReference>
<dbReference type="EMBL" id="QQAH01000020">
    <property type="protein sequence ID" value="RDD80188.1"/>
    <property type="molecule type" value="Genomic_DNA"/>
</dbReference>
<dbReference type="PANTHER" id="PTHR40590">
    <property type="entry name" value="CYTOPLASMIC PROTEIN-RELATED"/>
    <property type="match status" value="1"/>
</dbReference>
<proteinExistence type="predicted"/>